<dbReference type="GO" id="GO:0004674">
    <property type="term" value="F:protein serine/threonine kinase activity"/>
    <property type="evidence" value="ECO:0007669"/>
    <property type="project" value="UniProtKB-KW"/>
</dbReference>
<feature type="domain" description="HAMP" evidence="15">
    <location>
        <begin position="471"/>
        <end position="523"/>
    </location>
</feature>
<evidence type="ECO:0000256" key="3">
    <source>
        <dbReference type="ARBA" id="ARBA00022475"/>
    </source>
</evidence>
<dbReference type="FunFam" id="1.10.510.10:FF:000021">
    <property type="entry name" value="Serine/threonine protein kinase"/>
    <property type="match status" value="1"/>
</dbReference>
<keyword evidence="9 12" id="KW-0067">ATP-binding</keyword>
<dbReference type="SUPFAM" id="SSF103190">
    <property type="entry name" value="Sensory domain-like"/>
    <property type="match status" value="1"/>
</dbReference>
<dbReference type="GO" id="GO:0007165">
    <property type="term" value="P:signal transduction"/>
    <property type="evidence" value="ECO:0007669"/>
    <property type="project" value="InterPro"/>
</dbReference>
<feature type="transmembrane region" description="Helical" evidence="13">
    <location>
        <begin position="294"/>
        <end position="314"/>
    </location>
</feature>
<dbReference type="GO" id="GO:0005524">
    <property type="term" value="F:ATP binding"/>
    <property type="evidence" value="ECO:0007669"/>
    <property type="project" value="UniProtKB-UniRule"/>
</dbReference>
<dbReference type="InterPro" id="IPR000719">
    <property type="entry name" value="Prot_kinase_dom"/>
</dbReference>
<evidence type="ECO:0000259" key="15">
    <source>
        <dbReference type="PROSITE" id="PS50885"/>
    </source>
</evidence>
<gene>
    <name evidence="16" type="ORF">G3T16_12170</name>
</gene>
<evidence type="ECO:0000256" key="9">
    <source>
        <dbReference type="ARBA" id="ARBA00022840"/>
    </source>
</evidence>
<protein>
    <recommendedName>
        <fullName evidence="2">non-specific serine/threonine protein kinase</fullName>
        <ecNumber evidence="2">2.7.11.1</ecNumber>
    </recommendedName>
</protein>
<dbReference type="PROSITE" id="PS00107">
    <property type="entry name" value="PROTEIN_KINASE_ATP"/>
    <property type="match status" value="1"/>
</dbReference>
<keyword evidence="4" id="KW-0723">Serine/threonine-protein kinase</keyword>
<keyword evidence="17" id="KW-1185">Reference proteome</keyword>
<evidence type="ECO:0000256" key="10">
    <source>
        <dbReference type="ARBA" id="ARBA00022989"/>
    </source>
</evidence>
<feature type="transmembrane region" description="Helical" evidence="13">
    <location>
        <begin position="450"/>
        <end position="469"/>
    </location>
</feature>
<sequence length="571" mass="62270">MEIVGRTIGRYQVQEHIGEGGMAHVYKAFDPSINRTVALKILKAEHCADEEHNNRFLREGKAAGALTHPNIVTIYDVGSLEGAPYIMMELLEGESLGDILQQGRRLPITTIIRIAIQLAKAMDYAHTRGVVHRDMKPDNIILGADGESVKITDFGIARMDSSPGNETTQVGMMLGTPRYMSPEQASGTIVDGRADLFAVGVIMYEMITGQKAFDAESLPTLIMQIVKKNPVPIRQLTTDAPAGLQKIVNKLLQKNPQRRFQSGKELQEALLRELSSVQSHEEEQRGYLPLQVKWTAIMGAVVAVAMTVASTLVFRAQSDALTRQAVDSGLSLAKFIAVQAAIPVLGEDWVTLESLVEDAAARQTFRYLVVADHRGIVRGASDSSLVGERWEPSNIEQTLLDGDTIQVQELEQPVFNFSLPVLFDQTVVGHLDLGVDTTELDAAMTTTGRMMAMLALAIVLAVSLLIYAFNKLIAKNLLLATSALQLLGRGQLETRISRKRDDEFGDLFNAVNHLADGIEKQLEGSGVTDGPLLDTVVVPEGKLEISGIVQGNPNDQTIVRSSDVNRDDESA</sequence>
<organism evidence="16 17">
    <name type="scientific">Kineobactrum salinum</name>
    <dbReference type="NCBI Taxonomy" id="2708301"/>
    <lineage>
        <taxon>Bacteria</taxon>
        <taxon>Pseudomonadati</taxon>
        <taxon>Pseudomonadota</taxon>
        <taxon>Gammaproteobacteria</taxon>
        <taxon>Cellvibrionales</taxon>
        <taxon>Halieaceae</taxon>
        <taxon>Kineobactrum</taxon>
    </lineage>
</organism>
<evidence type="ECO:0000256" key="6">
    <source>
        <dbReference type="ARBA" id="ARBA00022692"/>
    </source>
</evidence>
<dbReference type="Gene3D" id="3.30.200.20">
    <property type="entry name" value="Phosphorylase Kinase, domain 1"/>
    <property type="match status" value="1"/>
</dbReference>
<dbReference type="CDD" id="cd14014">
    <property type="entry name" value="STKc_PknB_like"/>
    <property type="match status" value="1"/>
</dbReference>
<dbReference type="RefSeq" id="WP_163495493.1">
    <property type="nucleotide sequence ID" value="NZ_CP048711.1"/>
</dbReference>
<dbReference type="InterPro" id="IPR017441">
    <property type="entry name" value="Protein_kinase_ATP_BS"/>
</dbReference>
<dbReference type="InterPro" id="IPR003660">
    <property type="entry name" value="HAMP_dom"/>
</dbReference>
<dbReference type="Proteomes" id="UP000477680">
    <property type="component" value="Chromosome"/>
</dbReference>
<keyword evidence="8 16" id="KW-0418">Kinase</keyword>
<evidence type="ECO:0000256" key="11">
    <source>
        <dbReference type="ARBA" id="ARBA00023136"/>
    </source>
</evidence>
<dbReference type="PROSITE" id="PS50011">
    <property type="entry name" value="PROTEIN_KINASE_DOM"/>
    <property type="match status" value="1"/>
</dbReference>
<dbReference type="SUPFAM" id="SSF158472">
    <property type="entry name" value="HAMP domain-like"/>
    <property type="match status" value="1"/>
</dbReference>
<dbReference type="EC" id="2.7.11.1" evidence="2"/>
<comment type="subcellular location">
    <subcellularLocation>
        <location evidence="1">Cell membrane</location>
        <topology evidence="1">Multi-pass membrane protein</topology>
    </subcellularLocation>
</comment>
<dbReference type="Gene3D" id="1.10.510.10">
    <property type="entry name" value="Transferase(Phosphotransferase) domain 1"/>
    <property type="match status" value="1"/>
</dbReference>
<keyword evidence="3" id="KW-1003">Cell membrane</keyword>
<evidence type="ECO:0000256" key="13">
    <source>
        <dbReference type="SAM" id="Phobius"/>
    </source>
</evidence>
<keyword evidence="10 13" id="KW-1133">Transmembrane helix</keyword>
<dbReference type="Gene3D" id="6.10.340.10">
    <property type="match status" value="1"/>
</dbReference>
<dbReference type="PROSITE" id="PS50885">
    <property type="entry name" value="HAMP"/>
    <property type="match status" value="1"/>
</dbReference>
<dbReference type="SMART" id="SM00304">
    <property type="entry name" value="HAMP"/>
    <property type="match status" value="1"/>
</dbReference>
<proteinExistence type="predicted"/>
<dbReference type="CDD" id="cd06225">
    <property type="entry name" value="HAMP"/>
    <property type="match status" value="1"/>
</dbReference>
<keyword evidence="5" id="KW-0808">Transferase</keyword>
<evidence type="ECO:0000256" key="5">
    <source>
        <dbReference type="ARBA" id="ARBA00022679"/>
    </source>
</evidence>
<feature type="binding site" evidence="12">
    <location>
        <position position="40"/>
    </location>
    <ligand>
        <name>ATP</name>
        <dbReference type="ChEBI" id="CHEBI:30616"/>
    </ligand>
</feature>
<evidence type="ECO:0000313" key="17">
    <source>
        <dbReference type="Proteomes" id="UP000477680"/>
    </source>
</evidence>
<accession>A0A6C0U4Z9</accession>
<reference evidence="16 17" key="1">
    <citation type="submission" date="2020-02" db="EMBL/GenBank/DDBJ databases">
        <title>Genome sequencing for Kineobactrum sp. M2.</title>
        <authorList>
            <person name="Park S.-J."/>
        </authorList>
    </citation>
    <scope>NUCLEOTIDE SEQUENCE [LARGE SCALE GENOMIC DNA]</scope>
    <source>
        <strain evidence="16 17">M2</strain>
    </source>
</reference>
<dbReference type="InterPro" id="IPR033463">
    <property type="entry name" value="sCache_3"/>
</dbReference>
<name>A0A6C0U4Z9_9GAMM</name>
<dbReference type="Pfam" id="PF00069">
    <property type="entry name" value="Pkinase"/>
    <property type="match status" value="1"/>
</dbReference>
<dbReference type="Pfam" id="PF17203">
    <property type="entry name" value="sCache_3_2"/>
    <property type="match status" value="1"/>
</dbReference>
<evidence type="ECO:0000256" key="12">
    <source>
        <dbReference type="PROSITE-ProRule" id="PRU10141"/>
    </source>
</evidence>
<evidence type="ECO:0000259" key="14">
    <source>
        <dbReference type="PROSITE" id="PS50011"/>
    </source>
</evidence>
<keyword evidence="11 13" id="KW-0472">Membrane</keyword>
<dbReference type="PROSITE" id="PS00108">
    <property type="entry name" value="PROTEIN_KINASE_ST"/>
    <property type="match status" value="1"/>
</dbReference>
<dbReference type="InterPro" id="IPR008271">
    <property type="entry name" value="Ser/Thr_kinase_AS"/>
</dbReference>
<dbReference type="SUPFAM" id="SSF56112">
    <property type="entry name" value="Protein kinase-like (PK-like)"/>
    <property type="match status" value="1"/>
</dbReference>
<dbReference type="PANTHER" id="PTHR43289">
    <property type="entry name" value="MITOGEN-ACTIVATED PROTEIN KINASE KINASE KINASE 20-RELATED"/>
    <property type="match status" value="1"/>
</dbReference>
<dbReference type="GO" id="GO:0005886">
    <property type="term" value="C:plasma membrane"/>
    <property type="evidence" value="ECO:0007669"/>
    <property type="project" value="UniProtKB-SubCell"/>
</dbReference>
<dbReference type="Gene3D" id="3.30.450.20">
    <property type="entry name" value="PAS domain"/>
    <property type="match status" value="1"/>
</dbReference>
<dbReference type="AlphaFoldDB" id="A0A6C0U4Z9"/>
<dbReference type="EMBL" id="CP048711">
    <property type="protein sequence ID" value="QIB66057.1"/>
    <property type="molecule type" value="Genomic_DNA"/>
</dbReference>
<keyword evidence="7 12" id="KW-0547">Nucleotide-binding</keyword>
<dbReference type="KEGG" id="kim:G3T16_12170"/>
<keyword evidence="6 13" id="KW-0812">Transmembrane</keyword>
<evidence type="ECO:0000256" key="1">
    <source>
        <dbReference type="ARBA" id="ARBA00004651"/>
    </source>
</evidence>
<dbReference type="PANTHER" id="PTHR43289:SF6">
    <property type="entry name" value="SERINE_THREONINE-PROTEIN KINASE NEKL-3"/>
    <property type="match status" value="1"/>
</dbReference>
<feature type="domain" description="Protein kinase" evidence="14">
    <location>
        <begin position="11"/>
        <end position="271"/>
    </location>
</feature>
<evidence type="ECO:0000256" key="2">
    <source>
        <dbReference type="ARBA" id="ARBA00012513"/>
    </source>
</evidence>
<dbReference type="InterPro" id="IPR011009">
    <property type="entry name" value="Kinase-like_dom_sf"/>
</dbReference>
<evidence type="ECO:0000313" key="16">
    <source>
        <dbReference type="EMBL" id="QIB66057.1"/>
    </source>
</evidence>
<dbReference type="InterPro" id="IPR029151">
    <property type="entry name" value="Sensor-like_sf"/>
</dbReference>
<evidence type="ECO:0000256" key="7">
    <source>
        <dbReference type="ARBA" id="ARBA00022741"/>
    </source>
</evidence>
<dbReference type="SMART" id="SM00220">
    <property type="entry name" value="S_TKc"/>
    <property type="match status" value="1"/>
</dbReference>
<evidence type="ECO:0000256" key="8">
    <source>
        <dbReference type="ARBA" id="ARBA00022777"/>
    </source>
</evidence>
<evidence type="ECO:0000256" key="4">
    <source>
        <dbReference type="ARBA" id="ARBA00022527"/>
    </source>
</evidence>